<evidence type="ECO:0000256" key="2">
    <source>
        <dbReference type="ARBA" id="ARBA00035707"/>
    </source>
</evidence>
<reference evidence="5" key="1">
    <citation type="submission" date="2020-03" db="EMBL/GenBank/DDBJ databases">
        <title>Melopsittacus undulatus (budgerigar) genome, bMelUnd1, maternal haplotype with Z.</title>
        <authorList>
            <person name="Gedman G."/>
            <person name="Mountcastle J."/>
            <person name="Haase B."/>
            <person name="Formenti G."/>
            <person name="Wright T."/>
            <person name="Apodaca J."/>
            <person name="Pelan S."/>
            <person name="Chow W."/>
            <person name="Rhie A."/>
            <person name="Howe K."/>
            <person name="Fedrigo O."/>
            <person name="Jarvis E.D."/>
        </authorList>
    </citation>
    <scope>NUCLEOTIDE SEQUENCE [LARGE SCALE GENOMIC DNA]</scope>
</reference>
<evidence type="ECO:0000256" key="4">
    <source>
        <dbReference type="SAM" id="MobiDB-lite"/>
    </source>
</evidence>
<keyword evidence="6" id="KW-1185">Reference proteome</keyword>
<dbReference type="InterPro" id="IPR043141">
    <property type="entry name" value="Ribosomal_uL10-like_sf"/>
</dbReference>
<organism evidence="5 6">
    <name type="scientific">Melopsittacus undulatus</name>
    <name type="common">Budgerigar</name>
    <name type="synonym">Psittacus undulatus</name>
    <dbReference type="NCBI Taxonomy" id="13146"/>
    <lineage>
        <taxon>Eukaryota</taxon>
        <taxon>Metazoa</taxon>
        <taxon>Chordata</taxon>
        <taxon>Craniata</taxon>
        <taxon>Vertebrata</taxon>
        <taxon>Euteleostomi</taxon>
        <taxon>Archelosauria</taxon>
        <taxon>Archosauria</taxon>
        <taxon>Dinosauria</taxon>
        <taxon>Saurischia</taxon>
        <taxon>Theropoda</taxon>
        <taxon>Coelurosauria</taxon>
        <taxon>Aves</taxon>
        <taxon>Neognathae</taxon>
        <taxon>Neoaves</taxon>
        <taxon>Telluraves</taxon>
        <taxon>Australaves</taxon>
        <taxon>Psittaciformes</taxon>
        <taxon>Psittaculidae</taxon>
        <taxon>Melopsittacus</taxon>
    </lineage>
</organism>
<dbReference type="PANTHER" id="PTHR11560">
    <property type="entry name" value="39S RIBOSOMAL PROTEIN L10, MITOCHONDRIAL"/>
    <property type="match status" value="1"/>
</dbReference>
<sequence>SGSRSSQFGSGERKQRNCLKNGTLGAPTSLGQCRSLMGEGYGAAGLRGTLMLQAAQTSAEPSAGLTRALPAGCPPALQLVRRGSKAVTRHWKAMHFQRQKLMAVTEYVAPRPAVPPRPLPREAFRDNRMIAVCQYNAMAGDDVVLLRHYLRRHNIEVKFFLNEIVRPVLAQSKYRNLLPLFVARNLLLVSREAKAKEMLRVLKGVPQVNLLGACIDDTILSRQGVENFAKLPSLEVVQGQAVGALSLLPSQTSSLLQCSSAHLTALLDQHIRRLQEGEGGAPVQPSPEPTGAH</sequence>
<evidence type="ECO:0000256" key="1">
    <source>
        <dbReference type="ARBA" id="ARBA00008889"/>
    </source>
</evidence>
<dbReference type="InterPro" id="IPR047865">
    <property type="entry name" value="Ribosomal_uL10_bac_type"/>
</dbReference>
<reference evidence="5" key="2">
    <citation type="submission" date="2025-08" db="UniProtKB">
        <authorList>
            <consortium name="Ensembl"/>
        </authorList>
    </citation>
    <scope>IDENTIFICATION</scope>
</reference>
<gene>
    <name evidence="5" type="primary">MRPL10</name>
</gene>
<dbReference type="Ensembl" id="ENSMUNT00000032475.1">
    <property type="protein sequence ID" value="ENSMUNP00000031026.1"/>
    <property type="gene ID" value="ENSMUNG00000020425.1"/>
</dbReference>
<dbReference type="CDD" id="cd05797">
    <property type="entry name" value="Ribosomal_L10"/>
    <property type="match status" value="1"/>
</dbReference>
<dbReference type="Proteomes" id="UP000694405">
    <property type="component" value="Chromosome 17"/>
</dbReference>
<evidence type="ECO:0000256" key="3">
    <source>
        <dbReference type="ARBA" id="ARBA00035716"/>
    </source>
</evidence>
<feature type="region of interest" description="Disordered" evidence="4">
    <location>
        <begin position="1"/>
        <end position="24"/>
    </location>
</feature>
<proteinExistence type="inferred from homology"/>
<dbReference type="AlphaFoldDB" id="A0A8V5HAH7"/>
<reference evidence="5" key="3">
    <citation type="submission" date="2025-09" db="UniProtKB">
        <authorList>
            <consortium name="Ensembl"/>
        </authorList>
    </citation>
    <scope>IDENTIFICATION</scope>
</reference>
<dbReference type="SUPFAM" id="SSF160369">
    <property type="entry name" value="Ribosomal protein L10-like"/>
    <property type="match status" value="1"/>
</dbReference>
<evidence type="ECO:0000313" key="6">
    <source>
        <dbReference type="Proteomes" id="UP000694405"/>
    </source>
</evidence>
<name>A0A8V5HAH7_MELUD</name>
<dbReference type="Gene3D" id="3.30.70.1730">
    <property type="match status" value="1"/>
</dbReference>
<accession>A0A8V5HAH7</accession>
<protein>
    <recommendedName>
        <fullName evidence="2">Large ribosomal subunit protein uL10m</fullName>
    </recommendedName>
    <alternativeName>
        <fullName evidence="3">39S ribosomal protein L10, mitochondrial</fullName>
    </alternativeName>
</protein>
<evidence type="ECO:0000313" key="5">
    <source>
        <dbReference type="Ensembl" id="ENSMUNP00000031026.1"/>
    </source>
</evidence>
<comment type="similarity">
    <text evidence="1">Belongs to the universal ribosomal protein uL10 family.</text>
</comment>